<dbReference type="EC" id="2.5.1.18" evidence="1"/>
<dbReference type="GO" id="GO:0005737">
    <property type="term" value="C:cytoplasm"/>
    <property type="evidence" value="ECO:0007669"/>
    <property type="project" value="TreeGrafter"/>
</dbReference>
<dbReference type="AlphaFoldDB" id="A0A397SBU1"/>
<dbReference type="InterPro" id="IPR036282">
    <property type="entry name" value="Glutathione-S-Trfase_C_sf"/>
</dbReference>
<dbReference type="STRING" id="658196.A0A397SBU1"/>
<dbReference type="Gene3D" id="1.20.1050.10">
    <property type="match status" value="1"/>
</dbReference>
<dbReference type="InterPro" id="IPR010987">
    <property type="entry name" value="Glutathione-S-Trfase_C-like"/>
</dbReference>
<dbReference type="InterPro" id="IPR004046">
    <property type="entry name" value="GST_C"/>
</dbReference>
<evidence type="ECO:0000259" key="4">
    <source>
        <dbReference type="PROSITE" id="PS50404"/>
    </source>
</evidence>
<evidence type="ECO:0000259" key="5">
    <source>
        <dbReference type="PROSITE" id="PS50405"/>
    </source>
</evidence>
<dbReference type="GO" id="GO:0004364">
    <property type="term" value="F:glutathione transferase activity"/>
    <property type="evidence" value="ECO:0007669"/>
    <property type="project" value="UniProtKB-EC"/>
</dbReference>
<dbReference type="Pfam" id="PF13417">
    <property type="entry name" value="GST_N_3"/>
    <property type="match status" value="1"/>
</dbReference>
<dbReference type="InterPro" id="IPR040079">
    <property type="entry name" value="Glutathione_S-Trfase"/>
</dbReference>
<gene>
    <name evidence="6" type="ORF">C1645_699221</name>
</gene>
<dbReference type="FunFam" id="3.40.30.10:FF:000039">
    <property type="entry name" value="Glutathione S-transferase domain"/>
    <property type="match status" value="1"/>
</dbReference>
<dbReference type="GO" id="GO:0043295">
    <property type="term" value="F:glutathione binding"/>
    <property type="evidence" value="ECO:0007669"/>
    <property type="project" value="TreeGrafter"/>
</dbReference>
<protein>
    <recommendedName>
        <fullName evidence="1">glutathione transferase</fullName>
        <ecNumber evidence="1">2.5.1.18</ecNumber>
    </recommendedName>
</protein>
<dbReference type="SFLD" id="SFLDG00358">
    <property type="entry name" value="Main_(cytGST)"/>
    <property type="match status" value="1"/>
</dbReference>
<comment type="caution">
    <text evidence="6">The sequence shown here is derived from an EMBL/GenBank/DDBJ whole genome shotgun (WGS) entry which is preliminary data.</text>
</comment>
<dbReference type="InterPro" id="IPR004045">
    <property type="entry name" value="Glutathione_S-Trfase_N"/>
</dbReference>
<dbReference type="PANTHER" id="PTHR43900">
    <property type="entry name" value="GLUTATHIONE S-TRANSFERASE RHO"/>
    <property type="match status" value="1"/>
</dbReference>
<evidence type="ECO:0000256" key="3">
    <source>
        <dbReference type="ARBA" id="ARBA00047960"/>
    </source>
</evidence>
<name>A0A397SBU1_9GLOM</name>
<keyword evidence="7" id="KW-1185">Reference proteome</keyword>
<comment type="catalytic activity">
    <reaction evidence="3">
        <text>RX + glutathione = an S-substituted glutathione + a halide anion + H(+)</text>
        <dbReference type="Rhea" id="RHEA:16437"/>
        <dbReference type="ChEBI" id="CHEBI:15378"/>
        <dbReference type="ChEBI" id="CHEBI:16042"/>
        <dbReference type="ChEBI" id="CHEBI:17792"/>
        <dbReference type="ChEBI" id="CHEBI:57925"/>
        <dbReference type="ChEBI" id="CHEBI:90779"/>
        <dbReference type="EC" id="2.5.1.18"/>
    </reaction>
</comment>
<dbReference type="GO" id="GO:0006749">
    <property type="term" value="P:glutathione metabolic process"/>
    <property type="evidence" value="ECO:0007669"/>
    <property type="project" value="TreeGrafter"/>
</dbReference>
<proteinExistence type="predicted"/>
<dbReference type="PROSITE" id="PS50405">
    <property type="entry name" value="GST_CTER"/>
    <property type="match status" value="1"/>
</dbReference>
<dbReference type="SUPFAM" id="SSF47616">
    <property type="entry name" value="GST C-terminal domain-like"/>
    <property type="match status" value="1"/>
</dbReference>
<dbReference type="PANTHER" id="PTHR43900:SF3">
    <property type="entry name" value="GLUTATHIONE S-TRANSFERASE RHO"/>
    <property type="match status" value="1"/>
</dbReference>
<dbReference type="SFLD" id="SFLDS00019">
    <property type="entry name" value="Glutathione_Transferase_(cytos"/>
    <property type="match status" value="1"/>
</dbReference>
<dbReference type="InterPro" id="IPR036249">
    <property type="entry name" value="Thioredoxin-like_sf"/>
</dbReference>
<evidence type="ECO:0000313" key="6">
    <source>
        <dbReference type="EMBL" id="RIA83763.1"/>
    </source>
</evidence>
<accession>A0A397SBU1</accession>
<keyword evidence="2 6" id="KW-0808">Transferase</keyword>
<dbReference type="PROSITE" id="PS50404">
    <property type="entry name" value="GST_NTER"/>
    <property type="match status" value="1"/>
</dbReference>
<dbReference type="OrthoDB" id="249703at2759"/>
<dbReference type="Gene3D" id="3.40.30.10">
    <property type="entry name" value="Glutaredoxin"/>
    <property type="match status" value="1"/>
</dbReference>
<dbReference type="Proteomes" id="UP000265703">
    <property type="component" value="Unassembled WGS sequence"/>
</dbReference>
<evidence type="ECO:0000256" key="1">
    <source>
        <dbReference type="ARBA" id="ARBA00012452"/>
    </source>
</evidence>
<sequence>MTIQIIGFSGSTCTQKVFNVLEELGLSYEFIKVKYQDIKTPEYLATNHPFGKVPVLIDDGFKLYESRAIARYLINKYQGTKNSIVLIPSDVQKAALVEQFISVETSYYTGPLHKLFEQVVLSKYFEKTADPVIVKDALEEINKVLDVYEKLLEDKDYLTGEFSLADALHCPYGNYAIKNGYDDLYNNPKRPNVTRWWKNITERECWKKVASTYELF</sequence>
<reference evidence="6 7" key="1">
    <citation type="submission" date="2018-06" db="EMBL/GenBank/DDBJ databases">
        <title>Comparative genomics reveals the genomic features of Rhizophagus irregularis, R. cerebriforme, R. diaphanum and Gigaspora rosea, and their symbiotic lifestyle signature.</title>
        <authorList>
            <person name="Morin E."/>
            <person name="San Clemente H."/>
            <person name="Chen E.C.H."/>
            <person name="De La Providencia I."/>
            <person name="Hainaut M."/>
            <person name="Kuo A."/>
            <person name="Kohler A."/>
            <person name="Murat C."/>
            <person name="Tang N."/>
            <person name="Roy S."/>
            <person name="Loubradou J."/>
            <person name="Henrissat B."/>
            <person name="Grigoriev I.V."/>
            <person name="Corradi N."/>
            <person name="Roux C."/>
            <person name="Martin F.M."/>
        </authorList>
    </citation>
    <scope>NUCLEOTIDE SEQUENCE [LARGE SCALE GENOMIC DNA]</scope>
    <source>
        <strain evidence="6 7">DAOM 227022</strain>
    </source>
</reference>
<feature type="domain" description="GST N-terminal" evidence="4">
    <location>
        <begin position="1"/>
        <end position="81"/>
    </location>
</feature>
<dbReference type="EMBL" id="QKYT01000543">
    <property type="protein sequence ID" value="RIA83763.1"/>
    <property type="molecule type" value="Genomic_DNA"/>
</dbReference>
<evidence type="ECO:0000256" key="2">
    <source>
        <dbReference type="ARBA" id="ARBA00022679"/>
    </source>
</evidence>
<evidence type="ECO:0000313" key="7">
    <source>
        <dbReference type="Proteomes" id="UP000265703"/>
    </source>
</evidence>
<feature type="domain" description="GST C-terminal" evidence="5">
    <location>
        <begin position="90"/>
        <end position="216"/>
    </location>
</feature>
<dbReference type="SUPFAM" id="SSF52833">
    <property type="entry name" value="Thioredoxin-like"/>
    <property type="match status" value="1"/>
</dbReference>
<organism evidence="6 7">
    <name type="scientific">Glomus cerebriforme</name>
    <dbReference type="NCBI Taxonomy" id="658196"/>
    <lineage>
        <taxon>Eukaryota</taxon>
        <taxon>Fungi</taxon>
        <taxon>Fungi incertae sedis</taxon>
        <taxon>Mucoromycota</taxon>
        <taxon>Glomeromycotina</taxon>
        <taxon>Glomeromycetes</taxon>
        <taxon>Glomerales</taxon>
        <taxon>Glomeraceae</taxon>
        <taxon>Glomus</taxon>
    </lineage>
</organism>
<dbReference type="Pfam" id="PF00043">
    <property type="entry name" value="GST_C"/>
    <property type="match status" value="1"/>
</dbReference>